<dbReference type="EMBL" id="JBHSNQ010000082">
    <property type="protein sequence ID" value="MFC5542171.1"/>
    <property type="molecule type" value="Genomic_DNA"/>
</dbReference>
<organism evidence="5 6">
    <name type="scientific">Ureibacillus suwonensis</name>
    <dbReference type="NCBI Taxonomy" id="313007"/>
    <lineage>
        <taxon>Bacteria</taxon>
        <taxon>Bacillati</taxon>
        <taxon>Bacillota</taxon>
        <taxon>Bacilli</taxon>
        <taxon>Bacillales</taxon>
        <taxon>Caryophanaceae</taxon>
        <taxon>Ureibacillus</taxon>
    </lineage>
</organism>
<evidence type="ECO:0000256" key="1">
    <source>
        <dbReference type="ARBA" id="ARBA00023015"/>
    </source>
</evidence>
<proteinExistence type="predicted"/>
<accession>A0ABW0RBL2</accession>
<reference evidence="6" key="1">
    <citation type="journal article" date="2019" name="Int. J. Syst. Evol. Microbiol.">
        <title>The Global Catalogue of Microorganisms (GCM) 10K type strain sequencing project: providing services to taxonomists for standard genome sequencing and annotation.</title>
        <authorList>
            <consortium name="The Broad Institute Genomics Platform"/>
            <consortium name="The Broad Institute Genome Sequencing Center for Infectious Disease"/>
            <person name="Wu L."/>
            <person name="Ma J."/>
        </authorList>
    </citation>
    <scope>NUCLEOTIDE SEQUENCE [LARGE SCALE GENOMIC DNA]</scope>
    <source>
        <strain evidence="6">CCUG 56331</strain>
    </source>
</reference>
<dbReference type="PRINTS" id="PR00598">
    <property type="entry name" value="HTHMARR"/>
</dbReference>
<dbReference type="SUPFAM" id="SSF46785">
    <property type="entry name" value="Winged helix' DNA-binding domain"/>
    <property type="match status" value="1"/>
</dbReference>
<comment type="caution">
    <text evidence="5">The sequence shown here is derived from an EMBL/GenBank/DDBJ whole genome shotgun (WGS) entry which is preliminary data.</text>
</comment>
<keyword evidence="2" id="KW-0238">DNA-binding</keyword>
<evidence type="ECO:0000313" key="5">
    <source>
        <dbReference type="EMBL" id="MFC5542171.1"/>
    </source>
</evidence>
<keyword evidence="1" id="KW-0805">Transcription regulation</keyword>
<evidence type="ECO:0000256" key="3">
    <source>
        <dbReference type="ARBA" id="ARBA00023163"/>
    </source>
</evidence>
<evidence type="ECO:0000256" key="2">
    <source>
        <dbReference type="ARBA" id="ARBA00023125"/>
    </source>
</evidence>
<dbReference type="InterPro" id="IPR000835">
    <property type="entry name" value="HTH_MarR-typ"/>
</dbReference>
<dbReference type="Pfam" id="PF12802">
    <property type="entry name" value="MarR_2"/>
    <property type="match status" value="1"/>
</dbReference>
<name>A0ABW0RBL2_9BACL</name>
<evidence type="ECO:0000259" key="4">
    <source>
        <dbReference type="PROSITE" id="PS50995"/>
    </source>
</evidence>
<evidence type="ECO:0000313" key="6">
    <source>
        <dbReference type="Proteomes" id="UP001595978"/>
    </source>
</evidence>
<dbReference type="PANTHER" id="PTHR42756">
    <property type="entry name" value="TRANSCRIPTIONAL REGULATOR, MARR"/>
    <property type="match status" value="1"/>
</dbReference>
<dbReference type="PROSITE" id="PS50995">
    <property type="entry name" value="HTH_MARR_2"/>
    <property type="match status" value="1"/>
</dbReference>
<dbReference type="InterPro" id="IPR036390">
    <property type="entry name" value="WH_DNA-bd_sf"/>
</dbReference>
<gene>
    <name evidence="5" type="ORF">ACFPOH_10375</name>
</gene>
<dbReference type="RefSeq" id="WP_342469118.1">
    <property type="nucleotide sequence ID" value="NZ_JBHSNQ010000082.1"/>
</dbReference>
<dbReference type="Proteomes" id="UP001595978">
    <property type="component" value="Unassembled WGS sequence"/>
</dbReference>
<dbReference type="InterPro" id="IPR036388">
    <property type="entry name" value="WH-like_DNA-bd_sf"/>
</dbReference>
<keyword evidence="3" id="KW-0804">Transcription</keyword>
<dbReference type="Gene3D" id="1.10.10.10">
    <property type="entry name" value="Winged helix-like DNA-binding domain superfamily/Winged helix DNA-binding domain"/>
    <property type="match status" value="1"/>
</dbReference>
<keyword evidence="6" id="KW-1185">Reference proteome</keyword>
<dbReference type="SMART" id="SM00347">
    <property type="entry name" value="HTH_MARR"/>
    <property type="match status" value="1"/>
</dbReference>
<dbReference type="PANTHER" id="PTHR42756:SF1">
    <property type="entry name" value="TRANSCRIPTIONAL REPRESSOR OF EMRAB OPERON"/>
    <property type="match status" value="1"/>
</dbReference>
<protein>
    <submittedName>
        <fullName evidence="5">MarR family winged helix-turn-helix transcriptional regulator</fullName>
    </submittedName>
</protein>
<sequence>MEGFFQHYLRLYRPLINALNELLGEYNLSYSLWQVIYFIKHNGPSTLVEIAKRYNVEKPSITRRVNALEELRLIEKRESRDRREKVIHLTPLGEEIYASCRKKISGFERKMLEHLTDDELQNFFHTLSKIQQQFDRKEGKHQ</sequence>
<feature type="domain" description="HTH marR-type" evidence="4">
    <location>
        <begin position="1"/>
        <end position="132"/>
    </location>
</feature>